<dbReference type="GO" id="GO:0001508">
    <property type="term" value="P:action potential"/>
    <property type="evidence" value="ECO:0007669"/>
    <property type="project" value="TreeGrafter"/>
</dbReference>
<dbReference type="Gene3D" id="1.10.287.70">
    <property type="match status" value="1"/>
</dbReference>
<evidence type="ECO:0000256" key="5">
    <source>
        <dbReference type="ARBA" id="ARBA00022826"/>
    </source>
</evidence>
<dbReference type="InterPro" id="IPR000210">
    <property type="entry name" value="BTB/POZ_dom"/>
</dbReference>
<evidence type="ECO:0000256" key="7">
    <source>
        <dbReference type="ARBA" id="ARBA00022958"/>
    </source>
</evidence>
<evidence type="ECO:0000256" key="10">
    <source>
        <dbReference type="ARBA" id="ARBA00023136"/>
    </source>
</evidence>
<dbReference type="OrthoDB" id="10025005at2759"/>
<keyword evidence="3" id="KW-0633">Potassium transport</keyword>
<dbReference type="InterPro" id="IPR011333">
    <property type="entry name" value="SKP1/BTB/POZ_sf"/>
</dbReference>
<evidence type="ECO:0000256" key="2">
    <source>
        <dbReference type="ARBA" id="ARBA00022448"/>
    </source>
</evidence>
<dbReference type="Gene3D" id="1.20.120.350">
    <property type="entry name" value="Voltage-gated potassium channels. Chain C"/>
    <property type="match status" value="1"/>
</dbReference>
<evidence type="ECO:0000256" key="11">
    <source>
        <dbReference type="ARBA" id="ARBA00023303"/>
    </source>
</evidence>
<evidence type="ECO:0000256" key="6">
    <source>
        <dbReference type="ARBA" id="ARBA00022882"/>
    </source>
</evidence>
<comment type="subcellular location">
    <subcellularLocation>
        <location evidence="1">Membrane</location>
        <topology evidence="1">Multi-pass membrane protein</topology>
    </subcellularLocation>
</comment>
<feature type="transmembrane region" description="Helical" evidence="13">
    <location>
        <begin position="369"/>
        <end position="390"/>
    </location>
</feature>
<feature type="transmembrane region" description="Helical" evidence="13">
    <location>
        <begin position="402"/>
        <end position="420"/>
    </location>
</feature>
<dbReference type="Proteomes" id="UP000678393">
    <property type="component" value="Unassembled WGS sequence"/>
</dbReference>
<accession>A0A8S3YQZ9</accession>
<organism evidence="15 16">
    <name type="scientific">Candidula unifasciata</name>
    <dbReference type="NCBI Taxonomy" id="100452"/>
    <lineage>
        <taxon>Eukaryota</taxon>
        <taxon>Metazoa</taxon>
        <taxon>Spiralia</taxon>
        <taxon>Lophotrochozoa</taxon>
        <taxon>Mollusca</taxon>
        <taxon>Gastropoda</taxon>
        <taxon>Heterobranchia</taxon>
        <taxon>Euthyneura</taxon>
        <taxon>Panpulmonata</taxon>
        <taxon>Eupulmonata</taxon>
        <taxon>Stylommatophora</taxon>
        <taxon>Helicina</taxon>
        <taxon>Helicoidea</taxon>
        <taxon>Geomitridae</taxon>
        <taxon>Candidula</taxon>
    </lineage>
</organism>
<keyword evidence="10 13" id="KW-0472">Membrane</keyword>
<dbReference type="SUPFAM" id="SSF81324">
    <property type="entry name" value="Voltage-gated potassium channels"/>
    <property type="match status" value="1"/>
</dbReference>
<keyword evidence="6" id="KW-0851">Voltage-gated channel</keyword>
<evidence type="ECO:0000256" key="1">
    <source>
        <dbReference type="ARBA" id="ARBA00004141"/>
    </source>
</evidence>
<dbReference type="EMBL" id="CAJHNH020000440">
    <property type="protein sequence ID" value="CAG5117701.1"/>
    <property type="molecule type" value="Genomic_DNA"/>
</dbReference>
<evidence type="ECO:0000256" key="13">
    <source>
        <dbReference type="SAM" id="Phobius"/>
    </source>
</evidence>
<dbReference type="AlphaFoldDB" id="A0A8S3YQZ9"/>
<keyword evidence="2" id="KW-0813">Transport</keyword>
<comment type="caution">
    <text evidence="15">The sequence shown here is derived from an EMBL/GenBank/DDBJ whole genome shotgun (WGS) entry which is preliminary data.</text>
</comment>
<dbReference type="SUPFAM" id="SSF54695">
    <property type="entry name" value="POZ domain"/>
    <property type="match status" value="1"/>
</dbReference>
<keyword evidence="4 13" id="KW-0812">Transmembrane</keyword>
<evidence type="ECO:0000313" key="15">
    <source>
        <dbReference type="EMBL" id="CAG5117701.1"/>
    </source>
</evidence>
<evidence type="ECO:0000256" key="8">
    <source>
        <dbReference type="ARBA" id="ARBA00022989"/>
    </source>
</evidence>
<dbReference type="InterPro" id="IPR003131">
    <property type="entry name" value="T1-type_BTB"/>
</dbReference>
<feature type="compositionally biased region" description="Polar residues" evidence="12">
    <location>
        <begin position="1"/>
        <end position="11"/>
    </location>
</feature>
<dbReference type="PANTHER" id="PTHR11537">
    <property type="entry name" value="VOLTAGE-GATED POTASSIUM CHANNEL"/>
    <property type="match status" value="1"/>
</dbReference>
<dbReference type="PRINTS" id="PR01491">
    <property type="entry name" value="KVCHANNEL"/>
</dbReference>
<dbReference type="InterPro" id="IPR027359">
    <property type="entry name" value="Volt_channel_dom_sf"/>
</dbReference>
<feature type="domain" description="BTB" evidence="14">
    <location>
        <begin position="36"/>
        <end position="141"/>
    </location>
</feature>
<name>A0A8S3YQZ9_9EUPU</name>
<dbReference type="Gene3D" id="3.30.710.10">
    <property type="entry name" value="Potassium Channel Kv1.1, Chain A"/>
    <property type="match status" value="1"/>
</dbReference>
<feature type="transmembrane region" description="Helical" evidence="13">
    <location>
        <begin position="196"/>
        <end position="217"/>
    </location>
</feature>
<keyword evidence="5" id="KW-0631">Potassium channel</keyword>
<keyword evidence="7" id="KW-0630">Potassium</keyword>
<keyword evidence="11" id="KW-0407">Ion channel</keyword>
<dbReference type="Pfam" id="PF02214">
    <property type="entry name" value="BTB_2"/>
    <property type="match status" value="1"/>
</dbReference>
<feature type="transmembrane region" description="Helical" evidence="13">
    <location>
        <begin position="296"/>
        <end position="318"/>
    </location>
</feature>
<evidence type="ECO:0000256" key="4">
    <source>
        <dbReference type="ARBA" id="ARBA00022692"/>
    </source>
</evidence>
<dbReference type="InterPro" id="IPR003968">
    <property type="entry name" value="K_chnl_volt-dep_Kv"/>
</dbReference>
<dbReference type="PANTHER" id="PTHR11537:SF254">
    <property type="entry name" value="POTASSIUM VOLTAGE-GATED CHANNEL PROTEIN SHAB"/>
    <property type="match status" value="1"/>
</dbReference>
<evidence type="ECO:0000256" key="12">
    <source>
        <dbReference type="SAM" id="MobiDB-lite"/>
    </source>
</evidence>
<keyword evidence="8 13" id="KW-1133">Transmembrane helix</keyword>
<dbReference type="GO" id="GO:0005249">
    <property type="term" value="F:voltage-gated potassium channel activity"/>
    <property type="evidence" value="ECO:0007669"/>
    <property type="project" value="InterPro"/>
</dbReference>
<sequence>MAKQVTTLQGDTSNNSNFNSINSNSSLTNLNPNPHAKVTFNIGGVIFQTYAETVLDVAKVSSLYRFPLNEDTLNTHFDAVNNEYFFDRDPEVFRSILNYWRTGKLHLPLFRCGPSVREELAFWGLEELDIEPCCWNNYNTGIATTASLVKLRRDSMREKEAKYIAEPTTRYGHWRLHMWYLLTTPSYSRTAKVYEYIAILFAILAIFSFCASTSSVFQIDTLSSPESVNVSLNLSSSKQASNISTATSSTQQTDNSSVPRRARISSVLIIIDYVCLAFFSLEYLTRLVSAPNPWKFIISPTAIIDLLAILPDCIEFIVQAAGPDLDDPALLDFLLLLRLMRIIKIFRVIRRVPGLWIMIYTLKASYKELGLMLLFLIVGTLLFGSVIFFVDDNSIFTSIPKSFWWAIVTMTTVGYGDMIPVTPWGQLVGSLTAICGVLVVAFTIPSLVNNFTDFYNLIQYNAKQKKLRCKKGAKQNGAAYSRESSTDQC</sequence>
<dbReference type="InterPro" id="IPR028325">
    <property type="entry name" value="VG_K_chnl"/>
</dbReference>
<proteinExistence type="predicted"/>
<keyword evidence="9" id="KW-0406">Ion transport</keyword>
<dbReference type="InterPro" id="IPR005821">
    <property type="entry name" value="Ion_trans_dom"/>
</dbReference>
<feature type="transmembrane region" description="Helical" evidence="13">
    <location>
        <begin position="427"/>
        <end position="448"/>
    </location>
</feature>
<protein>
    <recommendedName>
        <fullName evidence="14">BTB domain-containing protein</fullName>
    </recommendedName>
</protein>
<feature type="transmembrane region" description="Helical" evidence="13">
    <location>
        <begin position="264"/>
        <end position="284"/>
    </location>
</feature>
<dbReference type="GO" id="GO:0008076">
    <property type="term" value="C:voltage-gated potassium channel complex"/>
    <property type="evidence" value="ECO:0007669"/>
    <property type="project" value="InterPro"/>
</dbReference>
<dbReference type="Pfam" id="PF00520">
    <property type="entry name" value="Ion_trans"/>
    <property type="match status" value="1"/>
</dbReference>
<dbReference type="PRINTS" id="PR00169">
    <property type="entry name" value="KCHANNEL"/>
</dbReference>
<dbReference type="SMART" id="SM00225">
    <property type="entry name" value="BTB"/>
    <property type="match status" value="1"/>
</dbReference>
<dbReference type="InterPro" id="IPR003974">
    <property type="entry name" value="K_chnl_volt-dep_Kv3"/>
</dbReference>
<dbReference type="PRINTS" id="PR01498">
    <property type="entry name" value="SHAWCHANNEL"/>
</dbReference>
<evidence type="ECO:0000256" key="9">
    <source>
        <dbReference type="ARBA" id="ARBA00023065"/>
    </source>
</evidence>
<keyword evidence="16" id="KW-1185">Reference proteome</keyword>
<feature type="region of interest" description="Disordered" evidence="12">
    <location>
        <begin position="1"/>
        <end position="20"/>
    </location>
</feature>
<evidence type="ECO:0000259" key="14">
    <source>
        <dbReference type="SMART" id="SM00225"/>
    </source>
</evidence>
<evidence type="ECO:0000256" key="3">
    <source>
        <dbReference type="ARBA" id="ARBA00022538"/>
    </source>
</evidence>
<dbReference type="GO" id="GO:0051260">
    <property type="term" value="P:protein homooligomerization"/>
    <property type="evidence" value="ECO:0007669"/>
    <property type="project" value="InterPro"/>
</dbReference>
<reference evidence="15" key="1">
    <citation type="submission" date="2021-04" db="EMBL/GenBank/DDBJ databases">
        <authorList>
            <consortium name="Molecular Ecology Group"/>
        </authorList>
    </citation>
    <scope>NUCLEOTIDE SEQUENCE</scope>
</reference>
<evidence type="ECO:0000313" key="16">
    <source>
        <dbReference type="Proteomes" id="UP000678393"/>
    </source>
</evidence>
<gene>
    <name evidence="15" type="ORF">CUNI_LOCUS3259</name>
</gene>
<dbReference type="FunFam" id="1.10.287.70:FF:000002">
    <property type="entry name" value="Potassium voltage-gated channel subfamily a member"/>
    <property type="match status" value="1"/>
</dbReference>